<evidence type="ECO:0000313" key="8">
    <source>
        <dbReference type="EMBL" id="KAK7267373.1"/>
    </source>
</evidence>
<protein>
    <recommendedName>
        <fullName evidence="7">AP2/ERF domain-containing protein</fullName>
    </recommendedName>
</protein>
<sequence>MTFPYFFQDPDWDMLQEPSYTLLESFPSNSVIVHDHHDPFHDSLSFDMVDFHQMDYKSPTKEKTTPTIQSKWRKRPWGKYVAEIRDTTRNGARVWLGIFDTAEDAALAYDQAAYSMRGHNAILNFPIKRVKESLHEIQLHDCYSKG</sequence>
<dbReference type="SMART" id="SM00380">
    <property type="entry name" value="AP2"/>
    <property type="match status" value="1"/>
</dbReference>
<keyword evidence="2" id="KW-0805">Transcription regulation</keyword>
<evidence type="ECO:0000259" key="7">
    <source>
        <dbReference type="PROSITE" id="PS51032"/>
    </source>
</evidence>
<dbReference type="GO" id="GO:0003700">
    <property type="term" value="F:DNA-binding transcription factor activity"/>
    <property type="evidence" value="ECO:0007669"/>
    <property type="project" value="InterPro"/>
</dbReference>
<comment type="subcellular location">
    <subcellularLocation>
        <location evidence="1">Nucleus</location>
    </subcellularLocation>
</comment>
<accession>A0AAN9F4S8</accession>
<keyword evidence="3" id="KW-0238">DNA-binding</keyword>
<dbReference type="AlphaFoldDB" id="A0AAN9F4S8"/>
<dbReference type="PANTHER" id="PTHR31190">
    <property type="entry name" value="DNA-BINDING DOMAIN"/>
    <property type="match status" value="1"/>
</dbReference>
<evidence type="ECO:0000256" key="3">
    <source>
        <dbReference type="ARBA" id="ARBA00023125"/>
    </source>
</evidence>
<dbReference type="InterPro" id="IPR001471">
    <property type="entry name" value="AP2/ERF_dom"/>
</dbReference>
<dbReference type="Pfam" id="PF00847">
    <property type="entry name" value="AP2"/>
    <property type="match status" value="1"/>
</dbReference>
<evidence type="ECO:0000256" key="2">
    <source>
        <dbReference type="ARBA" id="ARBA00023015"/>
    </source>
</evidence>
<comment type="similarity">
    <text evidence="6">Belongs to the AP2/ERF transcription factor family. ERF subfamily.</text>
</comment>
<dbReference type="PRINTS" id="PR00367">
    <property type="entry name" value="ETHRSPELEMNT"/>
</dbReference>
<evidence type="ECO:0000256" key="5">
    <source>
        <dbReference type="ARBA" id="ARBA00023242"/>
    </source>
</evidence>
<keyword evidence="9" id="KW-1185">Reference proteome</keyword>
<dbReference type="GO" id="GO:0003677">
    <property type="term" value="F:DNA binding"/>
    <property type="evidence" value="ECO:0007669"/>
    <property type="project" value="UniProtKB-KW"/>
</dbReference>
<gene>
    <name evidence="8" type="ORF">RIF29_20044</name>
</gene>
<evidence type="ECO:0000313" key="9">
    <source>
        <dbReference type="Proteomes" id="UP001372338"/>
    </source>
</evidence>
<keyword evidence="5" id="KW-0539">Nucleus</keyword>
<dbReference type="InterPro" id="IPR036955">
    <property type="entry name" value="AP2/ERF_dom_sf"/>
</dbReference>
<dbReference type="SUPFAM" id="SSF54171">
    <property type="entry name" value="DNA-binding domain"/>
    <property type="match status" value="1"/>
</dbReference>
<organism evidence="8 9">
    <name type="scientific">Crotalaria pallida</name>
    <name type="common">Smooth rattlebox</name>
    <name type="synonym">Crotalaria striata</name>
    <dbReference type="NCBI Taxonomy" id="3830"/>
    <lineage>
        <taxon>Eukaryota</taxon>
        <taxon>Viridiplantae</taxon>
        <taxon>Streptophyta</taxon>
        <taxon>Embryophyta</taxon>
        <taxon>Tracheophyta</taxon>
        <taxon>Spermatophyta</taxon>
        <taxon>Magnoliopsida</taxon>
        <taxon>eudicotyledons</taxon>
        <taxon>Gunneridae</taxon>
        <taxon>Pentapetalae</taxon>
        <taxon>rosids</taxon>
        <taxon>fabids</taxon>
        <taxon>Fabales</taxon>
        <taxon>Fabaceae</taxon>
        <taxon>Papilionoideae</taxon>
        <taxon>50 kb inversion clade</taxon>
        <taxon>genistoids sensu lato</taxon>
        <taxon>core genistoids</taxon>
        <taxon>Crotalarieae</taxon>
        <taxon>Crotalaria</taxon>
    </lineage>
</organism>
<dbReference type="GO" id="GO:0009873">
    <property type="term" value="P:ethylene-activated signaling pathway"/>
    <property type="evidence" value="ECO:0007669"/>
    <property type="project" value="InterPro"/>
</dbReference>
<evidence type="ECO:0000256" key="1">
    <source>
        <dbReference type="ARBA" id="ARBA00004123"/>
    </source>
</evidence>
<dbReference type="Gene3D" id="3.30.730.10">
    <property type="entry name" value="AP2/ERF domain"/>
    <property type="match status" value="1"/>
</dbReference>
<dbReference type="GO" id="GO:0005634">
    <property type="term" value="C:nucleus"/>
    <property type="evidence" value="ECO:0007669"/>
    <property type="project" value="UniProtKB-SubCell"/>
</dbReference>
<dbReference type="InterPro" id="IPR016177">
    <property type="entry name" value="DNA-bd_dom_sf"/>
</dbReference>
<evidence type="ECO:0000256" key="6">
    <source>
        <dbReference type="ARBA" id="ARBA00024343"/>
    </source>
</evidence>
<keyword evidence="4" id="KW-0804">Transcription</keyword>
<dbReference type="InterPro" id="IPR044808">
    <property type="entry name" value="ERF_plant"/>
</dbReference>
<dbReference type="PROSITE" id="PS51032">
    <property type="entry name" value="AP2_ERF"/>
    <property type="match status" value="1"/>
</dbReference>
<proteinExistence type="inferred from homology"/>
<comment type="caution">
    <text evidence="8">The sequence shown here is derived from an EMBL/GenBank/DDBJ whole genome shotgun (WGS) entry which is preliminary data.</text>
</comment>
<feature type="domain" description="AP2/ERF" evidence="7">
    <location>
        <begin position="55"/>
        <end position="126"/>
    </location>
</feature>
<name>A0AAN9F4S8_CROPI</name>
<dbReference type="PANTHER" id="PTHR31190:SF72">
    <property type="entry name" value="AP2 DOMAIN CONTAINING PROTEIN, EXPRESSED"/>
    <property type="match status" value="1"/>
</dbReference>
<dbReference type="CDD" id="cd00018">
    <property type="entry name" value="AP2"/>
    <property type="match status" value="1"/>
</dbReference>
<dbReference type="FunFam" id="3.30.730.10:FF:000001">
    <property type="entry name" value="Ethylene-responsive transcription factor 2"/>
    <property type="match status" value="1"/>
</dbReference>
<dbReference type="EMBL" id="JAYWIO010000004">
    <property type="protein sequence ID" value="KAK7267373.1"/>
    <property type="molecule type" value="Genomic_DNA"/>
</dbReference>
<evidence type="ECO:0000256" key="4">
    <source>
        <dbReference type="ARBA" id="ARBA00023163"/>
    </source>
</evidence>
<reference evidence="8 9" key="1">
    <citation type="submission" date="2024-01" db="EMBL/GenBank/DDBJ databases">
        <title>The genomes of 5 underutilized Papilionoideae crops provide insights into root nodulation and disease resistanc.</title>
        <authorList>
            <person name="Yuan L."/>
        </authorList>
    </citation>
    <scope>NUCLEOTIDE SEQUENCE [LARGE SCALE GENOMIC DNA]</scope>
    <source>
        <strain evidence="8">ZHUSHIDOU_FW_LH</strain>
        <tissue evidence="8">Leaf</tissue>
    </source>
</reference>
<dbReference type="Proteomes" id="UP001372338">
    <property type="component" value="Unassembled WGS sequence"/>
</dbReference>